<keyword evidence="3 9" id="KW-1133">Transmembrane helix</keyword>
<name>A0AAU9X634_9CNID</name>
<feature type="domain" description="G-protein coupled receptors family 1 profile" evidence="10">
    <location>
        <begin position="399"/>
        <end position="648"/>
    </location>
</feature>
<reference evidence="11 12" key="1">
    <citation type="submission" date="2022-05" db="EMBL/GenBank/DDBJ databases">
        <authorList>
            <consortium name="Genoscope - CEA"/>
            <person name="William W."/>
        </authorList>
    </citation>
    <scope>NUCLEOTIDE SEQUENCE [LARGE SCALE GENOMIC DNA]</scope>
</reference>
<organism evidence="11 12">
    <name type="scientific">Pocillopora meandrina</name>
    <dbReference type="NCBI Taxonomy" id="46732"/>
    <lineage>
        <taxon>Eukaryota</taxon>
        <taxon>Metazoa</taxon>
        <taxon>Cnidaria</taxon>
        <taxon>Anthozoa</taxon>
        <taxon>Hexacorallia</taxon>
        <taxon>Scleractinia</taxon>
        <taxon>Astrocoeniina</taxon>
        <taxon>Pocilloporidae</taxon>
        <taxon>Pocillopora</taxon>
    </lineage>
</organism>
<evidence type="ECO:0000256" key="2">
    <source>
        <dbReference type="ARBA" id="ARBA00022692"/>
    </source>
</evidence>
<evidence type="ECO:0000256" key="5">
    <source>
        <dbReference type="ARBA" id="ARBA00023136"/>
    </source>
</evidence>
<keyword evidence="4 8" id="KW-0297">G-protein coupled receptor</keyword>
<dbReference type="InterPro" id="IPR000276">
    <property type="entry name" value="GPCR_Rhodpsn"/>
</dbReference>
<keyword evidence="7 8" id="KW-0807">Transducer</keyword>
<comment type="subcellular location">
    <subcellularLocation>
        <location evidence="1">Membrane</location>
        <topology evidence="1">Multi-pass membrane protein</topology>
    </subcellularLocation>
</comment>
<evidence type="ECO:0000256" key="3">
    <source>
        <dbReference type="ARBA" id="ARBA00022989"/>
    </source>
</evidence>
<keyword evidence="5 9" id="KW-0472">Membrane</keyword>
<feature type="transmembrane region" description="Helical" evidence="9">
    <location>
        <begin position="414"/>
        <end position="434"/>
    </location>
</feature>
<keyword evidence="2 8" id="KW-0812">Transmembrane</keyword>
<feature type="transmembrane region" description="Helical" evidence="9">
    <location>
        <begin position="536"/>
        <end position="562"/>
    </location>
</feature>
<comment type="similarity">
    <text evidence="8">Belongs to the G-protein coupled receptor 1 family.</text>
</comment>
<sequence length="704" mass="80490">MIHGNASSRWWVELLTEVTIFVIGFLGNIFVLIIVHKRNARMTVHGIFVTSLAIADLVLLCFDSPVSILRRFSLESETYNCRVHPSVVTTGYNAGLFTITSMAIHRCHIVTNPWKPKLKRRGSIIWVSLVWLAAFILVIPLIVVNRITENGKCEEQWSSLTVRRAYTALLMTLQYMLPLLITAICYLRILVFLKQRPVLPGNNDPSNRSPALNEENTRETITILKTVAAIVFLFLVLLLPNQVAWMLLDFRNVSYEELWFVADILTRLHSCLNPVVYGVTNKQYRRSYASFLSCMFCTISCMFCAIIDKQRQIHHCVNLGSSQSRNSTITAGRKQGFVQTNEAFAESLKLTSTYQAISDQRRKQNLTSQTQLFMFEMENPKWGFQLALEVTIFIVGLTGNIFVLIIVLKRNARTTIHGTFVTSLAIADLVLLCFDSPVAILRRFGHKADVFNCRIHLTVVTTGYNAGLFTVTSMAIHRCHIVTKPWRPKLKRRAAKIWVSLVWLAAFILVIPLIIVNKITENGNCEDWPSLAHRQAYTVSLLTAQYILPLLITAICYIRIWLFMKNRPVLARNSNLFTKRQIPGEDSTRESVIVLKTVAAIVLTFSVLLLPNQIAWMLFDFRNVSYEELWFVADIFTRLHSCTNPVVYGVMNPQYRRNYIAFLSRMLCCRRFRRVAQAPPNRTMGDQAVRQAACIEQNISQNHQ</sequence>
<keyword evidence="6 8" id="KW-0675">Receptor</keyword>
<feature type="domain" description="G-protein coupled receptors family 1 profile" evidence="10">
    <location>
        <begin position="27"/>
        <end position="277"/>
    </location>
</feature>
<evidence type="ECO:0000313" key="11">
    <source>
        <dbReference type="EMBL" id="CAH3137513.1"/>
    </source>
</evidence>
<feature type="transmembrane region" description="Helical" evidence="9">
    <location>
        <begin position="165"/>
        <end position="187"/>
    </location>
</feature>
<evidence type="ECO:0000256" key="1">
    <source>
        <dbReference type="ARBA" id="ARBA00004141"/>
    </source>
</evidence>
<feature type="transmembrane region" description="Helical" evidence="9">
    <location>
        <begin position="386"/>
        <end position="408"/>
    </location>
</feature>
<dbReference type="GO" id="GO:0005886">
    <property type="term" value="C:plasma membrane"/>
    <property type="evidence" value="ECO:0007669"/>
    <property type="project" value="TreeGrafter"/>
</dbReference>
<evidence type="ECO:0000256" key="4">
    <source>
        <dbReference type="ARBA" id="ARBA00023040"/>
    </source>
</evidence>
<dbReference type="Pfam" id="PF00001">
    <property type="entry name" value="7tm_1"/>
    <property type="match status" value="2"/>
</dbReference>
<dbReference type="InterPro" id="IPR017452">
    <property type="entry name" value="GPCR_Rhodpsn_7TM"/>
</dbReference>
<dbReference type="PRINTS" id="PR00237">
    <property type="entry name" value="GPCRRHODOPSN"/>
</dbReference>
<dbReference type="AlphaFoldDB" id="A0AAU9X634"/>
<feature type="transmembrane region" description="Helical" evidence="9">
    <location>
        <begin position="497"/>
        <end position="516"/>
    </location>
</feature>
<comment type="caution">
    <text evidence="11">The sequence shown here is derived from an EMBL/GenBank/DDBJ whole genome shotgun (WGS) entry which is preliminary data.</text>
</comment>
<dbReference type="EMBL" id="CALNXJ010000031">
    <property type="protein sequence ID" value="CAH3137513.1"/>
    <property type="molecule type" value="Genomic_DNA"/>
</dbReference>
<dbReference type="PANTHER" id="PTHR45695">
    <property type="entry name" value="LEUCOKININ RECEPTOR-RELATED"/>
    <property type="match status" value="1"/>
</dbReference>
<dbReference type="PROSITE" id="PS50262">
    <property type="entry name" value="G_PROTEIN_RECEP_F1_2"/>
    <property type="match status" value="2"/>
</dbReference>
<feature type="transmembrane region" description="Helical" evidence="9">
    <location>
        <begin position="12"/>
        <end position="36"/>
    </location>
</feature>
<evidence type="ECO:0000256" key="8">
    <source>
        <dbReference type="RuleBase" id="RU000688"/>
    </source>
</evidence>
<keyword evidence="12" id="KW-1185">Reference proteome</keyword>
<feature type="transmembrane region" description="Helical" evidence="9">
    <location>
        <begin position="598"/>
        <end position="619"/>
    </location>
</feature>
<dbReference type="GO" id="GO:0004930">
    <property type="term" value="F:G protein-coupled receptor activity"/>
    <property type="evidence" value="ECO:0007669"/>
    <property type="project" value="UniProtKB-KW"/>
</dbReference>
<dbReference type="Gene3D" id="1.20.1070.10">
    <property type="entry name" value="Rhodopsin 7-helix transmembrane proteins"/>
    <property type="match status" value="2"/>
</dbReference>
<dbReference type="PROSITE" id="PS00237">
    <property type="entry name" value="G_PROTEIN_RECEP_F1_1"/>
    <property type="match status" value="2"/>
</dbReference>
<dbReference type="Proteomes" id="UP001159428">
    <property type="component" value="Unassembled WGS sequence"/>
</dbReference>
<feature type="transmembrane region" description="Helical" evidence="9">
    <location>
        <begin position="42"/>
        <end position="62"/>
    </location>
</feature>
<protein>
    <recommendedName>
        <fullName evidence="10">G-protein coupled receptors family 1 profile domain-containing protein</fullName>
    </recommendedName>
</protein>
<feature type="non-terminal residue" evidence="11">
    <location>
        <position position="704"/>
    </location>
</feature>
<evidence type="ECO:0000313" key="12">
    <source>
        <dbReference type="Proteomes" id="UP001159428"/>
    </source>
</evidence>
<dbReference type="CDD" id="cd00637">
    <property type="entry name" value="7tm_classA_rhodopsin-like"/>
    <property type="match status" value="2"/>
</dbReference>
<accession>A0AAU9X634</accession>
<gene>
    <name evidence="11" type="ORF">PMEA_00018116</name>
</gene>
<evidence type="ECO:0000256" key="9">
    <source>
        <dbReference type="SAM" id="Phobius"/>
    </source>
</evidence>
<evidence type="ECO:0000256" key="7">
    <source>
        <dbReference type="ARBA" id="ARBA00023224"/>
    </source>
</evidence>
<evidence type="ECO:0000256" key="6">
    <source>
        <dbReference type="ARBA" id="ARBA00023170"/>
    </source>
</evidence>
<feature type="transmembrane region" description="Helical" evidence="9">
    <location>
        <begin position="124"/>
        <end position="145"/>
    </location>
</feature>
<feature type="transmembrane region" description="Helical" evidence="9">
    <location>
        <begin position="227"/>
        <end position="248"/>
    </location>
</feature>
<evidence type="ECO:0000259" key="10">
    <source>
        <dbReference type="PROSITE" id="PS50262"/>
    </source>
</evidence>
<dbReference type="SUPFAM" id="SSF81321">
    <property type="entry name" value="Family A G protein-coupled receptor-like"/>
    <property type="match status" value="2"/>
</dbReference>
<dbReference type="SMART" id="SM01381">
    <property type="entry name" value="7TM_GPCR_Srsx"/>
    <property type="match status" value="1"/>
</dbReference>
<dbReference type="PANTHER" id="PTHR45695:SF9">
    <property type="entry name" value="LEUCOKININ RECEPTOR"/>
    <property type="match status" value="1"/>
</dbReference>
<proteinExistence type="inferred from homology"/>
<feature type="transmembrane region" description="Helical" evidence="9">
    <location>
        <begin position="288"/>
        <end position="307"/>
    </location>
</feature>